<gene>
    <name evidence="4" type="ORF">IAB46_14165</name>
</gene>
<keyword evidence="2" id="KW-0812">Transmembrane</keyword>
<feature type="transmembrane region" description="Helical" evidence="2">
    <location>
        <begin position="220"/>
        <end position="239"/>
    </location>
</feature>
<feature type="transmembrane region" description="Helical" evidence="2">
    <location>
        <begin position="64"/>
        <end position="83"/>
    </location>
</feature>
<dbReference type="Pfam" id="PF02517">
    <property type="entry name" value="Rce1-like"/>
    <property type="match status" value="1"/>
</dbReference>
<dbReference type="PANTHER" id="PTHR36435:SF1">
    <property type="entry name" value="CAAX AMINO TERMINAL PROTEASE FAMILY PROTEIN"/>
    <property type="match status" value="1"/>
</dbReference>
<proteinExistence type="predicted"/>
<feature type="transmembrane region" description="Helical" evidence="2">
    <location>
        <begin position="103"/>
        <end position="125"/>
    </location>
</feature>
<reference evidence="4" key="2">
    <citation type="journal article" date="2021" name="PeerJ">
        <title>Extensive microbial diversity within the chicken gut microbiome revealed by metagenomics and culture.</title>
        <authorList>
            <person name="Gilroy R."/>
            <person name="Ravi A."/>
            <person name="Getino M."/>
            <person name="Pursley I."/>
            <person name="Horton D.L."/>
            <person name="Alikhan N.F."/>
            <person name="Baker D."/>
            <person name="Gharbi K."/>
            <person name="Hall N."/>
            <person name="Watson M."/>
            <person name="Adriaenssens E.M."/>
            <person name="Foster-Nyarko E."/>
            <person name="Jarju S."/>
            <person name="Secka A."/>
            <person name="Antonio M."/>
            <person name="Oren A."/>
            <person name="Chaudhuri R.R."/>
            <person name="La Ragione R."/>
            <person name="Hildebrand F."/>
            <person name="Pallen M.J."/>
        </authorList>
    </citation>
    <scope>NUCLEOTIDE SEQUENCE</scope>
    <source>
        <strain evidence="4">CHK178-757</strain>
    </source>
</reference>
<feature type="transmembrane region" description="Helical" evidence="2">
    <location>
        <begin position="145"/>
        <end position="163"/>
    </location>
</feature>
<feature type="transmembrane region" description="Helical" evidence="2">
    <location>
        <begin position="18"/>
        <end position="40"/>
    </location>
</feature>
<dbReference type="AlphaFoldDB" id="A0A9D1F6P3"/>
<feature type="transmembrane region" description="Helical" evidence="2">
    <location>
        <begin position="245"/>
        <end position="264"/>
    </location>
</feature>
<dbReference type="EMBL" id="DVIT01000060">
    <property type="protein sequence ID" value="HIS48668.1"/>
    <property type="molecule type" value="Genomic_DNA"/>
</dbReference>
<evidence type="ECO:0000259" key="3">
    <source>
        <dbReference type="Pfam" id="PF02517"/>
    </source>
</evidence>
<evidence type="ECO:0000256" key="1">
    <source>
        <dbReference type="SAM" id="MobiDB-lite"/>
    </source>
</evidence>
<protein>
    <submittedName>
        <fullName evidence="4">CPBP family intramembrane metalloprotease</fullName>
    </submittedName>
</protein>
<evidence type="ECO:0000256" key="2">
    <source>
        <dbReference type="SAM" id="Phobius"/>
    </source>
</evidence>
<dbReference type="GO" id="GO:0080120">
    <property type="term" value="P:CAAX-box protein maturation"/>
    <property type="evidence" value="ECO:0007669"/>
    <property type="project" value="UniProtKB-ARBA"/>
</dbReference>
<evidence type="ECO:0000313" key="4">
    <source>
        <dbReference type="EMBL" id="HIS48668.1"/>
    </source>
</evidence>
<dbReference type="GO" id="GO:0004175">
    <property type="term" value="F:endopeptidase activity"/>
    <property type="evidence" value="ECO:0007669"/>
    <property type="project" value="UniProtKB-ARBA"/>
</dbReference>
<feature type="transmembrane region" description="Helical" evidence="2">
    <location>
        <begin position="198"/>
        <end position="213"/>
    </location>
</feature>
<keyword evidence="2" id="KW-1133">Transmembrane helix</keyword>
<evidence type="ECO:0000313" key="5">
    <source>
        <dbReference type="Proteomes" id="UP000823927"/>
    </source>
</evidence>
<sequence length="337" mass="37617">MSYDSPGKKLWRYISPILLYYGVMLVVSFIGSFVITYQLAGSMASMDMEEFTQELILRSLEASVPIYLISGLAALPFLIHMFFKDMTYRKYVGDKAGLKKWTLVYCLLAGVFCSLAASLLAALSQAGQVFEGYENASQTIFSQSVLMQIVAAGVVMPIVEEYIFRGLMYNRMKDYMSANMAMIISSVIFGLYHGNLIQGVYGFVMGLLMIFVYEKYQTMLAPVLCHIGANMISIVLQFLNIQLDSVMVAVMAAAVCLVAAYLLLRLIQKQIHVGTVLNKRYIDAGLDSNTSYGNHTDDFTNNDSSRDRSASEGTYRKSGTGYSVDDYYPKTKDDNQE</sequence>
<comment type="caution">
    <text evidence="4">The sequence shown here is derived from an EMBL/GenBank/DDBJ whole genome shotgun (WGS) entry which is preliminary data.</text>
</comment>
<dbReference type="GO" id="GO:0008237">
    <property type="term" value="F:metallopeptidase activity"/>
    <property type="evidence" value="ECO:0007669"/>
    <property type="project" value="UniProtKB-KW"/>
</dbReference>
<dbReference type="InterPro" id="IPR052710">
    <property type="entry name" value="CAAX_protease"/>
</dbReference>
<keyword evidence="4" id="KW-0645">Protease</keyword>
<keyword evidence="4" id="KW-0482">Metalloprotease</keyword>
<dbReference type="InterPro" id="IPR003675">
    <property type="entry name" value="Rce1/LyrA-like_dom"/>
</dbReference>
<reference evidence="4" key="1">
    <citation type="submission" date="2020-10" db="EMBL/GenBank/DDBJ databases">
        <authorList>
            <person name="Gilroy R."/>
        </authorList>
    </citation>
    <scope>NUCLEOTIDE SEQUENCE</scope>
    <source>
        <strain evidence="4">CHK178-757</strain>
    </source>
</reference>
<dbReference type="PANTHER" id="PTHR36435">
    <property type="entry name" value="SLR1288 PROTEIN"/>
    <property type="match status" value="1"/>
</dbReference>
<keyword evidence="2" id="KW-0472">Membrane</keyword>
<name>A0A9D1F6P3_9FIRM</name>
<feature type="transmembrane region" description="Helical" evidence="2">
    <location>
        <begin position="175"/>
        <end position="192"/>
    </location>
</feature>
<keyword evidence="4" id="KW-0378">Hydrolase</keyword>
<dbReference type="Proteomes" id="UP000823927">
    <property type="component" value="Unassembled WGS sequence"/>
</dbReference>
<feature type="domain" description="CAAX prenyl protease 2/Lysostaphin resistance protein A-like" evidence="3">
    <location>
        <begin position="144"/>
        <end position="232"/>
    </location>
</feature>
<organism evidence="4 5">
    <name type="scientific">Candidatus Scybalocola faecigallinarum</name>
    <dbReference type="NCBI Taxonomy" id="2840941"/>
    <lineage>
        <taxon>Bacteria</taxon>
        <taxon>Bacillati</taxon>
        <taxon>Bacillota</taxon>
        <taxon>Clostridia</taxon>
        <taxon>Lachnospirales</taxon>
        <taxon>Lachnospiraceae</taxon>
        <taxon>Lachnospiraceae incertae sedis</taxon>
        <taxon>Candidatus Scybalocola (ex Gilroy et al. 2021)</taxon>
    </lineage>
</organism>
<accession>A0A9D1F6P3</accession>
<feature type="compositionally biased region" description="Basic and acidic residues" evidence="1">
    <location>
        <begin position="327"/>
        <end position="337"/>
    </location>
</feature>
<feature type="region of interest" description="Disordered" evidence="1">
    <location>
        <begin position="293"/>
        <end position="337"/>
    </location>
</feature>
<feature type="compositionally biased region" description="Polar residues" evidence="1">
    <location>
        <begin position="293"/>
        <end position="303"/>
    </location>
</feature>